<dbReference type="OrthoDB" id="671439at2759"/>
<reference evidence="2" key="2">
    <citation type="submission" date="2015-12" db="EMBL/GenBank/DDBJ databases">
        <title>Update maize B73 reference genome by single molecule sequencing technologies.</title>
        <authorList>
            <consortium name="Maize Genome Sequencing Project"/>
            <person name="Ware D."/>
        </authorList>
    </citation>
    <scope>NUCLEOTIDE SEQUENCE</scope>
    <source>
        <tissue evidence="2">Seedling</tissue>
    </source>
</reference>
<keyword evidence="4" id="KW-1185">Reference proteome</keyword>
<dbReference type="OMA" id="GATQFFN"/>
<keyword evidence="5" id="KW-1267">Proteomics identification</keyword>
<evidence type="ECO:0000256" key="1">
    <source>
        <dbReference type="ARBA" id="ARBA00009861"/>
    </source>
</evidence>
<evidence type="ECO:0007829" key="5">
    <source>
        <dbReference type="PeptideAtlas" id="A0A1D6NV50"/>
    </source>
</evidence>
<dbReference type="PANTHER" id="PTHR31147:SF33">
    <property type="entry name" value="N-HYDROXYCINNAMOYL_BENZOYLTRANSFERASE, PUTATIVE-RELATED"/>
    <property type="match status" value="1"/>
</dbReference>
<dbReference type="Gramene" id="Zm00001eb376590_T001">
    <property type="protein sequence ID" value="Zm00001eb376590_P001"/>
    <property type="gene ID" value="Zm00001eb376590"/>
</dbReference>
<protein>
    <submittedName>
        <fullName evidence="2">HXXXD-type acyl-transferase family protein</fullName>
    </submittedName>
</protein>
<comment type="similarity">
    <text evidence="1">Belongs to the plant acyltransferase family.</text>
</comment>
<evidence type="ECO:0000313" key="4">
    <source>
        <dbReference type="Proteomes" id="UP000007305"/>
    </source>
</evidence>
<dbReference type="SMR" id="A0A1D6NV50"/>
<dbReference type="STRING" id="4577.A0A1D6NV50"/>
<name>A0A1D6NV50_MAIZE</name>
<dbReference type="GeneID" id="109942418"/>
<accession>A0A1D6NV50</accession>
<dbReference type="Gene3D" id="3.30.559.10">
    <property type="entry name" value="Chloramphenicol acetyltransferase-like domain"/>
    <property type="match status" value="2"/>
</dbReference>
<dbReference type="Pfam" id="PF02458">
    <property type="entry name" value="Transferase"/>
    <property type="match status" value="1"/>
</dbReference>
<dbReference type="KEGG" id="zma:109942418"/>
<dbReference type="EnsemblPlants" id="Zm00001eb376590_T001">
    <property type="protein sequence ID" value="Zm00001eb376590_P001"/>
    <property type="gene ID" value="Zm00001eb376590"/>
</dbReference>
<dbReference type="InterPro" id="IPR050898">
    <property type="entry name" value="Plant_acyltransferase"/>
</dbReference>
<dbReference type="AlphaFoldDB" id="A0A1D6NV50"/>
<dbReference type="ExpressionAtlas" id="A0A1D6NV50">
    <property type="expression patterns" value="baseline and differential"/>
</dbReference>
<proteinExistence type="evidence at protein level"/>
<dbReference type="RefSeq" id="XP_020399988.1">
    <property type="nucleotide sequence ID" value="XM_020544399.3"/>
</dbReference>
<reference evidence="3" key="3">
    <citation type="submission" date="2019-07" db="EMBL/GenBank/DDBJ databases">
        <authorList>
            <person name="Seetharam A."/>
            <person name="Woodhouse M."/>
            <person name="Cannon E."/>
        </authorList>
    </citation>
    <scope>NUCLEOTIDE SEQUENCE [LARGE SCALE GENOMIC DNA]</scope>
    <source>
        <strain evidence="3">cv. B73</strain>
    </source>
</reference>
<evidence type="ECO:0000313" key="3">
    <source>
        <dbReference type="EnsemblPlants" id="Zm00001eb376590_P001"/>
    </source>
</evidence>
<dbReference type="GO" id="GO:0009805">
    <property type="term" value="P:coumarin biosynthetic process"/>
    <property type="evidence" value="ECO:0007669"/>
    <property type="project" value="EnsemblPlants"/>
</dbReference>
<keyword evidence="2" id="KW-0808">Transferase</keyword>
<evidence type="ECO:0000313" key="2">
    <source>
        <dbReference type="EMBL" id="AQL02002.1"/>
    </source>
</evidence>
<dbReference type="PANTHER" id="PTHR31147">
    <property type="entry name" value="ACYL TRANSFERASE 4"/>
    <property type="match status" value="1"/>
</dbReference>
<dbReference type="EMBL" id="CM000785">
    <property type="protein sequence ID" value="AQL02002.1"/>
    <property type="molecule type" value="Genomic_DNA"/>
</dbReference>
<dbReference type="InterPro" id="IPR023213">
    <property type="entry name" value="CAT-like_dom_sf"/>
</dbReference>
<organism evidence="2">
    <name type="scientific">Zea mays</name>
    <name type="common">Maize</name>
    <dbReference type="NCBI Taxonomy" id="4577"/>
    <lineage>
        <taxon>Eukaryota</taxon>
        <taxon>Viridiplantae</taxon>
        <taxon>Streptophyta</taxon>
        <taxon>Embryophyta</taxon>
        <taxon>Tracheophyta</taxon>
        <taxon>Spermatophyta</taxon>
        <taxon>Magnoliopsida</taxon>
        <taxon>Liliopsida</taxon>
        <taxon>Poales</taxon>
        <taxon>Poaceae</taxon>
        <taxon>PACMAD clade</taxon>
        <taxon>Panicoideae</taxon>
        <taxon>Andropogonodae</taxon>
        <taxon>Andropogoneae</taxon>
        <taxon>Tripsacinae</taxon>
        <taxon>Zea</taxon>
    </lineage>
</organism>
<dbReference type="GO" id="GO:0016410">
    <property type="term" value="F:N-acyltransferase activity"/>
    <property type="evidence" value="ECO:0000318"/>
    <property type="project" value="GO_Central"/>
</dbReference>
<sequence length="456" mass="49244">MEPQQLRLRVLDTVRLSPPPAPAQPAVLPLSGLDADRNAFDVTFRTLRFFPPPPPSIDAHAVLPPVFEAALGLYPALAGRLRREGHVVVGAGAVPLVLAESGLSAVDVDTDCPGSALLDRLAPGDGDADADTPALALQVTRFACGGVALGMRVAHALCDGAGATKFLAAAARFAWGQGPPEVALVWERRELLGPRRPPRVATQVFDRVLALDGGVARRGPYGTDVERREQQRLLTRECFHVSNARVEALRARIADEAGVKFTSFEVVAAFIWRARVKANGSSPGEVVKMVYSMNISKLVDPPLPDGYWGNVCAPVYVALAACDLVSQPLAATAALVRKSKQAVDDEYVRSYVDFQEVHRHDGITAGAVSAFTDWRRLGHGEVDFGWGGPESVLPLSWRILGSTEPCFLIPYGARDERRREGFKVFIALQRTSLAGFREEIQELLLQPQQQGSAGKL</sequence>
<dbReference type="Proteomes" id="UP000007305">
    <property type="component" value="Chromosome 9"/>
</dbReference>
<dbReference type="FunCoup" id="A0A1D6NV50">
    <property type="interactions" value="69"/>
</dbReference>
<reference evidence="4" key="1">
    <citation type="journal article" date="2009" name="Science">
        <title>The B73 maize genome: complexity, diversity, and dynamics.</title>
        <authorList>
            <person name="Schnable P.S."/>
            <person name="Ware D."/>
            <person name="Fulton R.S."/>
            <person name="Stein J.C."/>
            <person name="Wei F."/>
            <person name="Pasternak S."/>
            <person name="Liang C."/>
            <person name="Zhang J."/>
            <person name="Fulton L."/>
            <person name="Graves T.A."/>
            <person name="Minx P."/>
            <person name="Reily A.D."/>
            <person name="Courtney L."/>
            <person name="Kruchowski S.S."/>
            <person name="Tomlinson C."/>
            <person name="Strong C."/>
            <person name="Delehaunty K."/>
            <person name="Fronick C."/>
            <person name="Courtney B."/>
            <person name="Rock S.M."/>
            <person name="Belter E."/>
            <person name="Du F."/>
            <person name="Kim K."/>
            <person name="Abbott R.M."/>
            <person name="Cotton M."/>
            <person name="Levy A."/>
            <person name="Marchetto P."/>
            <person name="Ochoa K."/>
            <person name="Jackson S.M."/>
            <person name="Gillam B."/>
            <person name="Chen W."/>
            <person name="Yan L."/>
            <person name="Higginbotham J."/>
            <person name="Cardenas M."/>
            <person name="Waligorski J."/>
            <person name="Applebaum E."/>
            <person name="Phelps L."/>
            <person name="Falcone J."/>
            <person name="Kanchi K."/>
            <person name="Thane T."/>
            <person name="Scimone A."/>
            <person name="Thane N."/>
            <person name="Henke J."/>
            <person name="Wang T."/>
            <person name="Ruppert J."/>
            <person name="Shah N."/>
            <person name="Rotter K."/>
            <person name="Hodges J."/>
            <person name="Ingenthron E."/>
            <person name="Cordes M."/>
            <person name="Kohlberg S."/>
            <person name="Sgro J."/>
            <person name="Delgado B."/>
            <person name="Mead K."/>
            <person name="Chinwalla A."/>
            <person name="Leonard S."/>
            <person name="Crouse K."/>
            <person name="Collura K."/>
            <person name="Kudrna D."/>
            <person name="Currie J."/>
            <person name="He R."/>
            <person name="Angelova A."/>
            <person name="Rajasekar S."/>
            <person name="Mueller T."/>
            <person name="Lomeli R."/>
            <person name="Scara G."/>
            <person name="Ko A."/>
            <person name="Delaney K."/>
            <person name="Wissotski M."/>
            <person name="Lopez G."/>
            <person name="Campos D."/>
            <person name="Braidotti M."/>
            <person name="Ashley E."/>
            <person name="Golser W."/>
            <person name="Kim H."/>
            <person name="Lee S."/>
            <person name="Lin J."/>
            <person name="Dujmic Z."/>
            <person name="Kim W."/>
            <person name="Talag J."/>
            <person name="Zuccolo A."/>
            <person name="Fan C."/>
            <person name="Sebastian A."/>
            <person name="Kramer M."/>
            <person name="Spiegel L."/>
            <person name="Nascimento L."/>
            <person name="Zutavern T."/>
            <person name="Miller B."/>
            <person name="Ambroise C."/>
            <person name="Muller S."/>
            <person name="Spooner W."/>
            <person name="Narechania A."/>
            <person name="Ren L."/>
            <person name="Wei S."/>
            <person name="Kumari S."/>
            <person name="Faga B."/>
            <person name="Levy M.J."/>
            <person name="McMahan L."/>
            <person name="Van Buren P."/>
            <person name="Vaughn M.W."/>
            <person name="Ying K."/>
            <person name="Yeh C.-T."/>
            <person name="Emrich S.J."/>
            <person name="Jia Y."/>
            <person name="Kalyanaraman A."/>
            <person name="Hsia A.-P."/>
            <person name="Barbazuk W.B."/>
            <person name="Baucom R.S."/>
            <person name="Brutnell T.P."/>
            <person name="Carpita N.C."/>
            <person name="Chaparro C."/>
            <person name="Chia J.-M."/>
            <person name="Deragon J.-M."/>
            <person name="Estill J.C."/>
            <person name="Fu Y."/>
            <person name="Jeddeloh J.A."/>
            <person name="Han Y."/>
            <person name="Lee H."/>
            <person name="Li P."/>
            <person name="Lisch D.R."/>
            <person name="Liu S."/>
            <person name="Liu Z."/>
            <person name="Nagel D.H."/>
            <person name="McCann M.C."/>
            <person name="SanMiguel P."/>
            <person name="Myers A.M."/>
            <person name="Nettleton D."/>
            <person name="Nguyen J."/>
            <person name="Penning B.W."/>
            <person name="Ponnala L."/>
            <person name="Schneider K.L."/>
            <person name="Schwartz D.C."/>
            <person name="Sharma A."/>
            <person name="Soderlund C."/>
            <person name="Springer N.M."/>
            <person name="Sun Q."/>
            <person name="Wang H."/>
            <person name="Waterman M."/>
            <person name="Westerman R."/>
            <person name="Wolfgruber T.K."/>
            <person name="Yang L."/>
            <person name="Yu Y."/>
            <person name="Zhang L."/>
            <person name="Zhou S."/>
            <person name="Zhu Q."/>
            <person name="Bennetzen J.L."/>
            <person name="Dawe R.K."/>
            <person name="Jiang J."/>
            <person name="Jiang N."/>
            <person name="Presting G.G."/>
            <person name="Wessler S.R."/>
            <person name="Aluru S."/>
            <person name="Martienssen R.A."/>
            <person name="Clifton S.W."/>
            <person name="McCombie W.R."/>
            <person name="Wing R.A."/>
            <person name="Wilson R.K."/>
        </authorList>
    </citation>
    <scope>NUCLEOTIDE SEQUENCE [LARGE SCALE GENOMIC DNA]</scope>
    <source>
        <strain evidence="4">cv. B73</strain>
    </source>
</reference>
<gene>
    <name evidence="3" type="primary">LOC109942418</name>
    <name evidence="2" type="ORF">ZEAMMB73_Zm00001d045304</name>
</gene>
<reference evidence="3" key="4">
    <citation type="submission" date="2021-05" db="UniProtKB">
        <authorList>
            <consortium name="EnsemblPlants"/>
        </authorList>
    </citation>
    <scope>IDENTIFICATION</scope>
    <source>
        <strain evidence="3">cv. B73</strain>
    </source>
</reference>